<accession>A0A3S3LZ30</accession>
<gene>
    <name evidence="2" type="ORF">EOW66_09665</name>
</gene>
<dbReference type="InterPro" id="IPR036249">
    <property type="entry name" value="Thioredoxin-like_sf"/>
</dbReference>
<dbReference type="Pfam" id="PF07449">
    <property type="entry name" value="HyaE"/>
    <property type="match status" value="1"/>
</dbReference>
<proteinExistence type="inferred from homology"/>
<reference evidence="3" key="2">
    <citation type="submission" date="2019-01" db="EMBL/GenBank/DDBJ databases">
        <title>Sinorhodobacter populi sp. nov. isolated from the symptomatic bark tissue of Populus euramericana canker.</title>
        <authorList>
            <person name="Li Y."/>
        </authorList>
    </citation>
    <scope>NUCLEOTIDE SEQUENCE [LARGE SCALE GENOMIC DNA]</scope>
    <source>
        <strain evidence="3">CGMCC 1.12963</strain>
    </source>
</reference>
<comment type="similarity">
    <text evidence="1">Belongs to the HupG/HyaE family.</text>
</comment>
<dbReference type="InterPro" id="IPR010893">
    <property type="entry name" value="NiFe-hyd_mat_HyaE"/>
</dbReference>
<comment type="caution">
    <text evidence="2">The sequence shown here is derived from an EMBL/GenBank/DDBJ whole genome shotgun (WGS) entry which is preliminary data.</text>
</comment>
<dbReference type="AlphaFoldDB" id="A0A3S3LZ30"/>
<dbReference type="CDD" id="cd02965">
    <property type="entry name" value="HyaE"/>
    <property type="match status" value="1"/>
</dbReference>
<dbReference type="Gene3D" id="3.40.30.10">
    <property type="entry name" value="Glutaredoxin"/>
    <property type="match status" value="1"/>
</dbReference>
<reference evidence="2 3" key="1">
    <citation type="submission" date="2019-01" db="EMBL/GenBank/DDBJ databases">
        <title>Sinorhodobacter populi sp. nov. isolated from the symptomatic bark tissue of Populus euramericana canker.</title>
        <authorList>
            <person name="Xu G."/>
        </authorList>
    </citation>
    <scope>NUCLEOTIDE SEQUENCE [LARGE SCALE GENOMIC DNA]</scope>
    <source>
        <strain evidence="2 3">CGMCC 1.12963</strain>
    </source>
</reference>
<dbReference type="EMBL" id="SAVA01000005">
    <property type="protein sequence ID" value="RWR52031.1"/>
    <property type="molecule type" value="Genomic_DNA"/>
</dbReference>
<protein>
    <submittedName>
        <fullName evidence="2">Hydrogenase accessory protein</fullName>
    </submittedName>
</protein>
<name>A0A3S3LZ30_9RHOB</name>
<dbReference type="SUPFAM" id="SSF52833">
    <property type="entry name" value="Thioredoxin-like"/>
    <property type="match status" value="1"/>
</dbReference>
<evidence type="ECO:0000256" key="1">
    <source>
        <dbReference type="ARBA" id="ARBA00009004"/>
    </source>
</evidence>
<sequence length="137" mass="15099">MHDLVLPDAAPSGVMHPLVARLIAELGWPLLGNRSDLAEFTTRPGAHCLLVPGNAKRNLETPDAAVVLPELRMAFQHAFDCAVVGDAIEAQLREETRALRTPAFLFYRDGVFLGAIEKIRDWDDYIARTTHILTAKG</sequence>
<organism evidence="2 3">
    <name type="scientific">Paenirhodobacter huangdaonensis</name>
    <dbReference type="NCBI Taxonomy" id="2501515"/>
    <lineage>
        <taxon>Bacteria</taxon>
        <taxon>Pseudomonadati</taxon>
        <taxon>Pseudomonadota</taxon>
        <taxon>Alphaproteobacteria</taxon>
        <taxon>Rhodobacterales</taxon>
        <taxon>Rhodobacter group</taxon>
        <taxon>Paenirhodobacter</taxon>
    </lineage>
</organism>
<dbReference type="Proteomes" id="UP000288071">
    <property type="component" value="Unassembled WGS sequence"/>
</dbReference>
<dbReference type="RefSeq" id="WP_128156175.1">
    <property type="nucleotide sequence ID" value="NZ_JBHSOM010000006.1"/>
</dbReference>
<evidence type="ECO:0000313" key="3">
    <source>
        <dbReference type="Proteomes" id="UP000288071"/>
    </source>
</evidence>
<evidence type="ECO:0000313" key="2">
    <source>
        <dbReference type="EMBL" id="RWR52031.1"/>
    </source>
</evidence>
<keyword evidence="3" id="KW-1185">Reference proteome</keyword>